<keyword evidence="2" id="KW-1185">Reference proteome</keyword>
<organism evidence="1 2">
    <name type="scientific">Parascedosporium putredinis</name>
    <dbReference type="NCBI Taxonomy" id="1442378"/>
    <lineage>
        <taxon>Eukaryota</taxon>
        <taxon>Fungi</taxon>
        <taxon>Dikarya</taxon>
        <taxon>Ascomycota</taxon>
        <taxon>Pezizomycotina</taxon>
        <taxon>Sordariomycetes</taxon>
        <taxon>Hypocreomycetidae</taxon>
        <taxon>Microascales</taxon>
        <taxon>Microascaceae</taxon>
        <taxon>Parascedosporium</taxon>
    </lineage>
</organism>
<dbReference type="OrthoDB" id="5429780at2759"/>
<accession>A0A9P1GW46</accession>
<sequence length="413" mass="46143">MKFLVLPHQLPHPLITGPLFSPDDLERVLEPRVVVQLARVQLGPSPDNRGFVRIPALAYTNADHGCDVLDVPAEWDSPQLLEFCGFAPNVADQYYQIWKARRSAEEPDGILSGTAFDDLLVDVALDLMRTPEYDVLYANGDWEGALKELGMAEDIIASIMDPRYEKIRNLADPYHWVRDTVVNNYEFLVNLNERIVARRDFLRGIRNCRVKSREPSPTLKDPTEAPNVTAYYIPAPFHTIQKAFNSGGMHSYPGFLASTDSEFHPAGEHYIHLLADKELASDVAGYIASRSRSKQAALFKVAFPNDNLAPEVRSPPRIATGRVCRAKARFGALLPKSLQHYADMPFFKAPFCGLSEAKPPGSAAFVLDDGKIAHQLVLQTDKAREFWWDRMAERVVVETVSDVASELAPLISS</sequence>
<proteinExistence type="predicted"/>
<name>A0A9P1GW46_9PEZI</name>
<dbReference type="Proteomes" id="UP000838763">
    <property type="component" value="Unassembled WGS sequence"/>
</dbReference>
<comment type="caution">
    <text evidence="1">The sequence shown here is derived from an EMBL/GenBank/DDBJ whole genome shotgun (WGS) entry which is preliminary data.</text>
</comment>
<gene>
    <name evidence="1" type="ORF">PPNO1_LOCUS1176</name>
</gene>
<dbReference type="EMBL" id="CALLCH030000001">
    <property type="protein sequence ID" value="CAI4211381.1"/>
    <property type="molecule type" value="Genomic_DNA"/>
</dbReference>
<reference evidence="1" key="1">
    <citation type="submission" date="2022-11" db="EMBL/GenBank/DDBJ databases">
        <authorList>
            <person name="Scott C."/>
            <person name="Bruce N."/>
        </authorList>
    </citation>
    <scope>NUCLEOTIDE SEQUENCE</scope>
</reference>
<evidence type="ECO:0000313" key="2">
    <source>
        <dbReference type="Proteomes" id="UP000838763"/>
    </source>
</evidence>
<protein>
    <submittedName>
        <fullName evidence="1">Uncharacterized protein</fullName>
    </submittedName>
</protein>
<evidence type="ECO:0000313" key="1">
    <source>
        <dbReference type="EMBL" id="CAI4211381.1"/>
    </source>
</evidence>
<dbReference type="AlphaFoldDB" id="A0A9P1GW46"/>